<comment type="caution">
    <text evidence="1">The sequence shown here is derived from an EMBL/GenBank/DDBJ whole genome shotgun (WGS) entry which is preliminary data.</text>
</comment>
<dbReference type="Proteomes" id="UP001055811">
    <property type="component" value="Linkage Group LG07"/>
</dbReference>
<protein>
    <submittedName>
        <fullName evidence="1">Uncharacterized protein</fullName>
    </submittedName>
</protein>
<keyword evidence="2" id="KW-1185">Reference proteome</keyword>
<reference evidence="2" key="1">
    <citation type="journal article" date="2022" name="Mol. Ecol. Resour.">
        <title>The genomes of chicory, endive, great burdock and yacon provide insights into Asteraceae palaeo-polyploidization history and plant inulin production.</title>
        <authorList>
            <person name="Fan W."/>
            <person name="Wang S."/>
            <person name="Wang H."/>
            <person name="Wang A."/>
            <person name="Jiang F."/>
            <person name="Liu H."/>
            <person name="Zhao H."/>
            <person name="Xu D."/>
            <person name="Zhang Y."/>
        </authorList>
    </citation>
    <scope>NUCLEOTIDE SEQUENCE [LARGE SCALE GENOMIC DNA]</scope>
    <source>
        <strain evidence="2">cv. Punajuju</strain>
    </source>
</reference>
<gene>
    <name evidence="1" type="ORF">L2E82_40583</name>
</gene>
<evidence type="ECO:0000313" key="2">
    <source>
        <dbReference type="Proteomes" id="UP001055811"/>
    </source>
</evidence>
<sequence>MDSLAKAFKFGDNSVTRSIDTHSDNVKVFSDFSGSASDKDRHVEIMECVRKLEERQAKMAAKQTQLETQMAEMADS</sequence>
<evidence type="ECO:0000313" key="1">
    <source>
        <dbReference type="EMBL" id="KAI3710789.1"/>
    </source>
</evidence>
<name>A0ACB9AKM9_CICIN</name>
<dbReference type="EMBL" id="CM042015">
    <property type="protein sequence ID" value="KAI3710789.1"/>
    <property type="molecule type" value="Genomic_DNA"/>
</dbReference>
<organism evidence="1 2">
    <name type="scientific">Cichorium intybus</name>
    <name type="common">Chicory</name>
    <dbReference type="NCBI Taxonomy" id="13427"/>
    <lineage>
        <taxon>Eukaryota</taxon>
        <taxon>Viridiplantae</taxon>
        <taxon>Streptophyta</taxon>
        <taxon>Embryophyta</taxon>
        <taxon>Tracheophyta</taxon>
        <taxon>Spermatophyta</taxon>
        <taxon>Magnoliopsida</taxon>
        <taxon>eudicotyledons</taxon>
        <taxon>Gunneridae</taxon>
        <taxon>Pentapetalae</taxon>
        <taxon>asterids</taxon>
        <taxon>campanulids</taxon>
        <taxon>Asterales</taxon>
        <taxon>Asteraceae</taxon>
        <taxon>Cichorioideae</taxon>
        <taxon>Cichorieae</taxon>
        <taxon>Cichoriinae</taxon>
        <taxon>Cichorium</taxon>
    </lineage>
</organism>
<proteinExistence type="predicted"/>
<accession>A0ACB9AKM9</accession>
<reference evidence="1 2" key="2">
    <citation type="journal article" date="2022" name="Mol. Ecol. Resour.">
        <title>The genomes of chicory, endive, great burdock and yacon provide insights into Asteraceae paleo-polyploidization history and plant inulin production.</title>
        <authorList>
            <person name="Fan W."/>
            <person name="Wang S."/>
            <person name="Wang H."/>
            <person name="Wang A."/>
            <person name="Jiang F."/>
            <person name="Liu H."/>
            <person name="Zhao H."/>
            <person name="Xu D."/>
            <person name="Zhang Y."/>
        </authorList>
    </citation>
    <scope>NUCLEOTIDE SEQUENCE [LARGE SCALE GENOMIC DNA]</scope>
    <source>
        <strain evidence="2">cv. Punajuju</strain>
        <tissue evidence="1">Leaves</tissue>
    </source>
</reference>